<evidence type="ECO:0000313" key="2">
    <source>
        <dbReference type="EMBL" id="ELA35058.1"/>
    </source>
</evidence>
<feature type="region of interest" description="Disordered" evidence="1">
    <location>
        <begin position="193"/>
        <end position="217"/>
    </location>
</feature>
<dbReference type="HOGENOM" id="CLU_912175_0_0_1"/>
<gene>
    <name evidence="2" type="ORF">CGGC5_5208</name>
</gene>
<name>L2GAK5_COLFN</name>
<reference evidence="2" key="1">
    <citation type="submission" date="2012-08" db="EMBL/GenBank/DDBJ databases">
        <title>Genome analysis of Colletotrichum orbiculare and Colletotrichum fructicola.</title>
        <authorList>
            <person name="Gan P.H.P."/>
            <person name="Ikeda K."/>
            <person name="Irieda H."/>
            <person name="Narusaka M."/>
            <person name="O'Connell R.J."/>
            <person name="Narusaka Y."/>
            <person name="Takano Y."/>
            <person name="Kubo Y."/>
            <person name="Shirasu K."/>
        </authorList>
    </citation>
    <scope>NUCLEOTIDE SEQUENCE</scope>
    <source>
        <strain evidence="2">Nara gc5</strain>
    </source>
</reference>
<feature type="compositionally biased region" description="Basic and acidic residues" evidence="1">
    <location>
        <begin position="140"/>
        <end position="156"/>
    </location>
</feature>
<dbReference type="AlphaFoldDB" id="L2GAK5"/>
<sequence>MSEPQRSLSTENHEILNRILEDRPPGITDDHPLSIEVVSGQGALETRLAAHTRFEFSLATPLFVSNLDLTKFLLSPTQSHRSYPTPFGLLRLKYYVPLVVQAPEAGIPHMPINVLVLENGHHWQNVDLFLGGNFRKKAAEAEAKTRRKDDSERLQVHQEGSAPTLPTGPGHSIAENRLSAEPSIVAPSGDLIEARTPQGFGSSGQPDPPSANVELDPGLNAAFLSPCRLDGCSPSTGRLGRTPLFTVGDQQFSTPPSTLGLDDASRRSRDAASSCSKIHAGPIHAPGSHTEFPVAELCPPELINK</sequence>
<feature type="region of interest" description="Disordered" evidence="1">
    <location>
        <begin position="140"/>
        <end position="174"/>
    </location>
</feature>
<protein>
    <submittedName>
        <fullName evidence="2">Uncharacterized protein</fullName>
    </submittedName>
</protein>
<proteinExistence type="predicted"/>
<accession>L2GAK5</accession>
<evidence type="ECO:0000256" key="1">
    <source>
        <dbReference type="SAM" id="MobiDB-lite"/>
    </source>
</evidence>
<organism evidence="2">
    <name type="scientific">Colletotrichum fructicola (strain Nara gc5)</name>
    <name type="common">Anthracnose fungus</name>
    <name type="synonym">Colletotrichum gloeosporioides (strain Nara gc5)</name>
    <dbReference type="NCBI Taxonomy" id="1213859"/>
    <lineage>
        <taxon>Eukaryota</taxon>
        <taxon>Fungi</taxon>
        <taxon>Dikarya</taxon>
        <taxon>Ascomycota</taxon>
        <taxon>Pezizomycotina</taxon>
        <taxon>Sordariomycetes</taxon>
        <taxon>Hypocreomycetidae</taxon>
        <taxon>Glomerellales</taxon>
        <taxon>Glomerellaceae</taxon>
        <taxon>Colletotrichum</taxon>
        <taxon>Colletotrichum gloeosporioides species complex</taxon>
    </lineage>
</organism>
<feature type="region of interest" description="Disordered" evidence="1">
    <location>
        <begin position="246"/>
        <end position="291"/>
    </location>
</feature>
<feature type="compositionally biased region" description="Polar residues" evidence="1">
    <location>
        <begin position="248"/>
        <end position="257"/>
    </location>
</feature>
<dbReference type="EMBL" id="KB020585">
    <property type="protein sequence ID" value="ELA35058.1"/>
    <property type="molecule type" value="Genomic_DNA"/>
</dbReference>